<comment type="caution">
    <text evidence="1">The sequence shown here is derived from an EMBL/GenBank/DDBJ whole genome shotgun (WGS) entry which is preliminary data.</text>
</comment>
<proteinExistence type="predicted"/>
<organism evidence="1 2">
    <name type="scientific">candidate division CPR2 bacterium GW2011_GWC1_41_48</name>
    <dbReference type="NCBI Taxonomy" id="1618344"/>
    <lineage>
        <taxon>Bacteria</taxon>
        <taxon>Bacteria division CPR2</taxon>
    </lineage>
</organism>
<sequence length="95" mass="11029">MITIINEAFEKKLEVMVTYVSRDWKNLPAGSDTRELRNKCNEFLSHFGLNADNLEDVLIWALTRERVSEFPKDEAYLVFARQLKDFGEECGIDLA</sequence>
<name>A0A0G0W8S2_UNCC2</name>
<evidence type="ECO:0000313" key="1">
    <source>
        <dbReference type="EMBL" id="KKS09385.1"/>
    </source>
</evidence>
<reference evidence="1 2" key="1">
    <citation type="journal article" date="2015" name="Nature">
        <title>rRNA introns, odd ribosomes, and small enigmatic genomes across a large radiation of phyla.</title>
        <authorList>
            <person name="Brown C.T."/>
            <person name="Hug L.A."/>
            <person name="Thomas B.C."/>
            <person name="Sharon I."/>
            <person name="Castelle C.J."/>
            <person name="Singh A."/>
            <person name="Wilkins M.J."/>
            <person name="Williams K.H."/>
            <person name="Banfield J.F."/>
        </authorList>
    </citation>
    <scope>NUCLEOTIDE SEQUENCE [LARGE SCALE GENOMIC DNA]</scope>
</reference>
<accession>A0A0G0W8S2</accession>
<protein>
    <submittedName>
        <fullName evidence="1">Uncharacterized protein</fullName>
    </submittedName>
</protein>
<dbReference type="Proteomes" id="UP000033869">
    <property type="component" value="Unassembled WGS sequence"/>
</dbReference>
<gene>
    <name evidence="1" type="ORF">UU65_C0002G0163</name>
</gene>
<evidence type="ECO:0000313" key="2">
    <source>
        <dbReference type="Proteomes" id="UP000033869"/>
    </source>
</evidence>
<dbReference type="EMBL" id="LCBL01000002">
    <property type="protein sequence ID" value="KKS09385.1"/>
    <property type="molecule type" value="Genomic_DNA"/>
</dbReference>
<dbReference type="AlphaFoldDB" id="A0A0G0W8S2"/>